<reference evidence="11" key="1">
    <citation type="submission" date="2025-08" db="UniProtKB">
        <authorList>
            <consortium name="RefSeq"/>
        </authorList>
    </citation>
    <scope>IDENTIFICATION</scope>
</reference>
<feature type="transmembrane region" description="Helical" evidence="8">
    <location>
        <begin position="26"/>
        <end position="44"/>
    </location>
</feature>
<name>A0A6I9QLE3_ELAGV</name>
<dbReference type="Pfam" id="PF01697">
    <property type="entry name" value="Glyco_transf_92"/>
    <property type="match status" value="1"/>
</dbReference>
<dbReference type="InParanoid" id="A0A6I9QLE3"/>
<dbReference type="EC" id="2.4.1.-" evidence="8"/>
<keyword evidence="5 8" id="KW-0812">Transmembrane</keyword>
<protein>
    <recommendedName>
        <fullName evidence="8">Glycosyltransferase family 92 protein</fullName>
        <ecNumber evidence="8">2.4.1.-</ecNumber>
    </recommendedName>
</protein>
<keyword evidence="3 8" id="KW-0328">Glycosyltransferase</keyword>
<dbReference type="PANTHER" id="PTHR21461:SF12">
    <property type="entry name" value="GALACTAN BETA-1,4-GALACTOSYLTRANSFERASE GALS2"/>
    <property type="match status" value="1"/>
</dbReference>
<keyword evidence="4 8" id="KW-0808">Transferase</keyword>
<keyword evidence="6 8" id="KW-1133">Transmembrane helix</keyword>
<dbReference type="Proteomes" id="UP000504607">
    <property type="component" value="Unplaced"/>
</dbReference>
<sequence>MARDSEKAGERNVLVRVVWNCTDMKFLLISLFLLCCLATVVQFLRYTLRLSSTDLTTTFSSQSPPLNLSSPSSVPTPHPLKNEEITADSVVRRAFNPVGSAAYLFVQMGAYRGGKNTFAVIGLGSKPLHVFANPAFRCEWVPYGDPNGSVTITGYKILPDWGYGRVYTVVVVNCTFPTDVGADGSGGLLIVAATTGDTALDMEERFVALEEAPGSVNVTVFSSPPQYDYLYCGSSLYGNLNPQRVREWMAYHAKLFGEKSHFVIHDAGGVHPGVMEVLRPWIEKGFVTLQDIREQERFDGYYHNQFLVVNDCLHRYRFMAKWMFFFDCDEFIYVQPKTTLKSVLDSLSGYTQITFEQMPMSGKLCRSQDAGDTPRMWVFEKLVYRDVKRGVRRDRKYAIQPRNAFATGVHLSQNIAGRSLRKAESRITYFHYHGTIAERSDPCKVFVNDTTLTFEGTPYVLDTTLQQLAGSVKRFELKTIGSRLQRTRQ</sequence>
<dbReference type="OrthoDB" id="2526284at2759"/>
<feature type="region of interest" description="Disordered" evidence="9">
    <location>
        <begin position="57"/>
        <end position="79"/>
    </location>
</feature>
<evidence type="ECO:0000256" key="7">
    <source>
        <dbReference type="ARBA" id="ARBA00023136"/>
    </source>
</evidence>
<dbReference type="GO" id="GO:0016757">
    <property type="term" value="F:glycosyltransferase activity"/>
    <property type="evidence" value="ECO:0007669"/>
    <property type="project" value="UniProtKB-UniRule"/>
</dbReference>
<dbReference type="AlphaFoldDB" id="A0A6I9QLE3"/>
<accession>A0A6I9QLE3</accession>
<organism evidence="10 11">
    <name type="scientific">Elaeis guineensis var. tenera</name>
    <name type="common">Oil palm</name>
    <dbReference type="NCBI Taxonomy" id="51953"/>
    <lineage>
        <taxon>Eukaryota</taxon>
        <taxon>Viridiplantae</taxon>
        <taxon>Streptophyta</taxon>
        <taxon>Embryophyta</taxon>
        <taxon>Tracheophyta</taxon>
        <taxon>Spermatophyta</taxon>
        <taxon>Magnoliopsida</taxon>
        <taxon>Liliopsida</taxon>
        <taxon>Arecaceae</taxon>
        <taxon>Arecoideae</taxon>
        <taxon>Cocoseae</taxon>
        <taxon>Elaeidinae</taxon>
        <taxon>Elaeis</taxon>
    </lineage>
</organism>
<evidence type="ECO:0000256" key="3">
    <source>
        <dbReference type="ARBA" id="ARBA00022676"/>
    </source>
</evidence>
<comment type="similarity">
    <text evidence="2 8">Belongs to the glycosyltransferase 92 family.</text>
</comment>
<evidence type="ECO:0000313" key="11">
    <source>
        <dbReference type="RefSeq" id="XP_010910220.1"/>
    </source>
</evidence>
<evidence type="ECO:0000256" key="2">
    <source>
        <dbReference type="ARBA" id="ARBA00007647"/>
    </source>
</evidence>
<keyword evidence="7 8" id="KW-0472">Membrane</keyword>
<evidence type="ECO:0000256" key="4">
    <source>
        <dbReference type="ARBA" id="ARBA00022679"/>
    </source>
</evidence>
<dbReference type="GO" id="GO:0016020">
    <property type="term" value="C:membrane"/>
    <property type="evidence" value="ECO:0007669"/>
    <property type="project" value="UniProtKB-SubCell"/>
</dbReference>
<evidence type="ECO:0000256" key="5">
    <source>
        <dbReference type="ARBA" id="ARBA00022692"/>
    </source>
</evidence>
<proteinExistence type="inferred from homology"/>
<keyword evidence="10" id="KW-1185">Reference proteome</keyword>
<dbReference type="RefSeq" id="XP_010910220.1">
    <property type="nucleotide sequence ID" value="XM_010911918.3"/>
</dbReference>
<dbReference type="GO" id="GO:0005737">
    <property type="term" value="C:cytoplasm"/>
    <property type="evidence" value="ECO:0007669"/>
    <property type="project" value="TreeGrafter"/>
</dbReference>
<dbReference type="GeneID" id="105036167"/>
<dbReference type="PANTHER" id="PTHR21461">
    <property type="entry name" value="GLYCOSYLTRANSFERASE FAMILY 92 PROTEIN"/>
    <property type="match status" value="1"/>
</dbReference>
<evidence type="ECO:0000256" key="9">
    <source>
        <dbReference type="SAM" id="MobiDB-lite"/>
    </source>
</evidence>
<evidence type="ECO:0000313" key="10">
    <source>
        <dbReference type="Proteomes" id="UP000504607"/>
    </source>
</evidence>
<dbReference type="InterPro" id="IPR008166">
    <property type="entry name" value="Glyco_transf_92"/>
</dbReference>
<evidence type="ECO:0000256" key="1">
    <source>
        <dbReference type="ARBA" id="ARBA00004167"/>
    </source>
</evidence>
<evidence type="ECO:0000256" key="6">
    <source>
        <dbReference type="ARBA" id="ARBA00022989"/>
    </source>
</evidence>
<gene>
    <name evidence="11" type="primary">LOC105036167</name>
</gene>
<feature type="compositionally biased region" description="Low complexity" evidence="9">
    <location>
        <begin position="57"/>
        <end position="75"/>
    </location>
</feature>
<dbReference type="KEGG" id="egu:105036167"/>
<comment type="subcellular location">
    <subcellularLocation>
        <location evidence="1">Membrane</location>
        <topology evidence="1">Single-pass membrane protein</topology>
    </subcellularLocation>
</comment>
<evidence type="ECO:0000256" key="8">
    <source>
        <dbReference type="RuleBase" id="RU366017"/>
    </source>
</evidence>